<keyword evidence="4" id="KW-1185">Reference proteome</keyword>
<reference evidence="3 4" key="1">
    <citation type="submission" date="2023-03" db="EMBL/GenBank/DDBJ databases">
        <title>Paludisphaera mucosa sp. nov. a novel planctomycete from northern fen.</title>
        <authorList>
            <person name="Ivanova A."/>
        </authorList>
    </citation>
    <scope>NUCLEOTIDE SEQUENCE [LARGE SCALE GENOMIC DNA]</scope>
    <source>
        <strain evidence="3 4">Pla2</strain>
    </source>
</reference>
<accession>A0ABT6FAP0</accession>
<feature type="region of interest" description="Disordered" evidence="1">
    <location>
        <begin position="20"/>
        <end position="54"/>
    </location>
</feature>
<name>A0ABT6FAP0_9BACT</name>
<feature type="signal peptide" evidence="2">
    <location>
        <begin position="1"/>
        <end position="20"/>
    </location>
</feature>
<dbReference type="RefSeq" id="WP_277861013.1">
    <property type="nucleotide sequence ID" value="NZ_JARRAG010000002.1"/>
</dbReference>
<feature type="chain" id="PRO_5045761383" evidence="2">
    <location>
        <begin position="21"/>
        <end position="54"/>
    </location>
</feature>
<evidence type="ECO:0000256" key="1">
    <source>
        <dbReference type="SAM" id="MobiDB-lite"/>
    </source>
</evidence>
<dbReference type="PROSITE" id="PS51257">
    <property type="entry name" value="PROKAR_LIPOPROTEIN"/>
    <property type="match status" value="1"/>
</dbReference>
<evidence type="ECO:0000256" key="2">
    <source>
        <dbReference type="SAM" id="SignalP"/>
    </source>
</evidence>
<comment type="caution">
    <text evidence="3">The sequence shown here is derived from an EMBL/GenBank/DDBJ whole genome shotgun (WGS) entry which is preliminary data.</text>
</comment>
<proteinExistence type="predicted"/>
<keyword evidence="2" id="KW-0732">Signal</keyword>
<evidence type="ECO:0000313" key="4">
    <source>
        <dbReference type="Proteomes" id="UP001216907"/>
    </source>
</evidence>
<evidence type="ECO:0000313" key="3">
    <source>
        <dbReference type="EMBL" id="MDG3004658.1"/>
    </source>
</evidence>
<dbReference type="EMBL" id="JARRAG010000002">
    <property type="protein sequence ID" value="MDG3004658.1"/>
    <property type="molecule type" value="Genomic_DNA"/>
</dbReference>
<gene>
    <name evidence="3" type="ORF">PZE19_12795</name>
</gene>
<dbReference type="Proteomes" id="UP001216907">
    <property type="component" value="Unassembled WGS sequence"/>
</dbReference>
<organism evidence="3 4">
    <name type="scientific">Paludisphaera mucosa</name>
    <dbReference type="NCBI Taxonomy" id="3030827"/>
    <lineage>
        <taxon>Bacteria</taxon>
        <taxon>Pseudomonadati</taxon>
        <taxon>Planctomycetota</taxon>
        <taxon>Planctomycetia</taxon>
        <taxon>Isosphaerales</taxon>
        <taxon>Isosphaeraceae</taxon>
        <taxon>Paludisphaera</taxon>
    </lineage>
</organism>
<sequence length="54" mass="5432">MRKFLLLALMASLTWTVAGCGDSTPAPAGDEGPKAPGVPTDGPEVPKAPKAKKG</sequence>
<protein>
    <submittedName>
        <fullName evidence="3">Uncharacterized protein</fullName>
    </submittedName>
</protein>